<comment type="caution">
    <text evidence="1">The sequence shown here is derived from an EMBL/GenBank/DDBJ whole genome shotgun (WGS) entry which is preliminary data.</text>
</comment>
<keyword evidence="2" id="KW-1185">Reference proteome</keyword>
<protein>
    <submittedName>
        <fullName evidence="1">Uncharacterized protein</fullName>
    </submittedName>
</protein>
<evidence type="ECO:0000313" key="1">
    <source>
        <dbReference type="EMBL" id="KZR98938.1"/>
    </source>
</evidence>
<name>A0A164GGR5_9CRUS</name>
<gene>
    <name evidence="1" type="ORF">APZ42_005410</name>
</gene>
<sequence>MVDINFRDEAVKVGESESTIECACASCVTRGISIAAMSSIKLRGGYNPSNQIYWRQFRALSPVHCKNPNKKTDVG</sequence>
<reference evidence="1 2" key="1">
    <citation type="submission" date="2016-03" db="EMBL/GenBank/DDBJ databases">
        <title>EvidentialGene: Evidence-directed Construction of Genes on Genomes.</title>
        <authorList>
            <person name="Gilbert D.G."/>
            <person name="Choi J.-H."/>
            <person name="Mockaitis K."/>
            <person name="Colbourne J."/>
            <person name="Pfrender M."/>
        </authorList>
    </citation>
    <scope>NUCLEOTIDE SEQUENCE [LARGE SCALE GENOMIC DNA]</scope>
    <source>
        <strain evidence="1 2">Xinb3</strain>
        <tissue evidence="1">Complete organism</tissue>
    </source>
</reference>
<organism evidence="1 2">
    <name type="scientific">Daphnia magna</name>
    <dbReference type="NCBI Taxonomy" id="35525"/>
    <lineage>
        <taxon>Eukaryota</taxon>
        <taxon>Metazoa</taxon>
        <taxon>Ecdysozoa</taxon>
        <taxon>Arthropoda</taxon>
        <taxon>Crustacea</taxon>
        <taxon>Branchiopoda</taxon>
        <taxon>Diplostraca</taxon>
        <taxon>Cladocera</taxon>
        <taxon>Anomopoda</taxon>
        <taxon>Daphniidae</taxon>
        <taxon>Daphnia</taxon>
    </lineage>
</organism>
<evidence type="ECO:0000313" key="2">
    <source>
        <dbReference type="Proteomes" id="UP000076858"/>
    </source>
</evidence>
<proteinExistence type="predicted"/>
<dbReference type="AlphaFoldDB" id="A0A164GGR5"/>
<dbReference type="EMBL" id="LRGB01015266">
    <property type="protein sequence ID" value="KZR98938.1"/>
    <property type="molecule type" value="Genomic_DNA"/>
</dbReference>
<dbReference type="Proteomes" id="UP000076858">
    <property type="component" value="Unassembled WGS sequence"/>
</dbReference>
<accession>A0A164GGR5</accession>